<dbReference type="InterPro" id="IPR001173">
    <property type="entry name" value="Glyco_trans_2-like"/>
</dbReference>
<feature type="domain" description="Glycosyltransferase 2-like" evidence="1">
    <location>
        <begin position="11"/>
        <end position="122"/>
    </location>
</feature>
<keyword evidence="2" id="KW-0808">Transferase</keyword>
<comment type="caution">
    <text evidence="2">The sequence shown here is derived from an EMBL/GenBank/DDBJ whole genome shotgun (WGS) entry which is preliminary data.</text>
</comment>
<dbReference type="AlphaFoldDB" id="A0A9X1KWM8"/>
<proteinExistence type="predicted"/>
<dbReference type="Proteomes" id="UP001139409">
    <property type="component" value="Unassembled WGS sequence"/>
</dbReference>
<dbReference type="EC" id="2.4.-.-" evidence="2"/>
<dbReference type="EMBL" id="JAIXNE010000001">
    <property type="protein sequence ID" value="MCA6074119.1"/>
    <property type="molecule type" value="Genomic_DNA"/>
</dbReference>
<dbReference type="RefSeq" id="WP_225697223.1">
    <property type="nucleotide sequence ID" value="NZ_JAIXNE010000001.1"/>
</dbReference>
<keyword evidence="3" id="KW-1185">Reference proteome</keyword>
<evidence type="ECO:0000313" key="3">
    <source>
        <dbReference type="Proteomes" id="UP001139409"/>
    </source>
</evidence>
<reference evidence="2" key="1">
    <citation type="submission" date="2021-09" db="EMBL/GenBank/DDBJ databases">
        <title>Fulvivirga sp. isolated from coastal sediment.</title>
        <authorList>
            <person name="Yu H."/>
        </authorList>
    </citation>
    <scope>NUCLEOTIDE SEQUENCE</scope>
    <source>
        <strain evidence="2">1062</strain>
    </source>
</reference>
<evidence type="ECO:0000259" key="1">
    <source>
        <dbReference type="Pfam" id="PF00535"/>
    </source>
</evidence>
<dbReference type="GO" id="GO:0016757">
    <property type="term" value="F:glycosyltransferase activity"/>
    <property type="evidence" value="ECO:0007669"/>
    <property type="project" value="UniProtKB-KW"/>
</dbReference>
<dbReference type="Gene3D" id="3.90.550.10">
    <property type="entry name" value="Spore Coat Polysaccharide Biosynthesis Protein SpsA, Chain A"/>
    <property type="match status" value="1"/>
</dbReference>
<sequence>MDSLPESRTVSLVLTSCNRFDLLEKTLKSFFEFNTYPIAQHIIIEDSPNRDKLLRVLAKFPDIAFIALNNDPQLGQMKSIERAYSEVTSEFIFHCEDDWEFYRKGFVENSMAVLDHDEKISNVWLRGFEEIPESRFEKEVHTCKSAPVKFRYVYPTYTHPKNGITWYGFSLNPGLRRYSDYLLVKPISQFDRESAIGKAYYELGYKGAMLLDGYVRHIGYHRGIRYKANQPEWYKNFQVRWRKFKAKVLKTTRLD</sequence>
<evidence type="ECO:0000313" key="2">
    <source>
        <dbReference type="EMBL" id="MCA6074119.1"/>
    </source>
</evidence>
<keyword evidence="2" id="KW-0328">Glycosyltransferase</keyword>
<dbReference type="SUPFAM" id="SSF53448">
    <property type="entry name" value="Nucleotide-diphospho-sugar transferases"/>
    <property type="match status" value="1"/>
</dbReference>
<protein>
    <submittedName>
        <fullName evidence="2">Glycosyltransferase</fullName>
        <ecNumber evidence="2">2.4.-.-</ecNumber>
    </submittedName>
</protein>
<dbReference type="InterPro" id="IPR029044">
    <property type="entry name" value="Nucleotide-diphossugar_trans"/>
</dbReference>
<gene>
    <name evidence="2" type="ORF">LDX50_04530</name>
</gene>
<name>A0A9X1KWM8_9BACT</name>
<dbReference type="Pfam" id="PF00535">
    <property type="entry name" value="Glycos_transf_2"/>
    <property type="match status" value="1"/>
</dbReference>
<accession>A0A9X1KWM8</accession>
<organism evidence="2 3">
    <name type="scientific">Fulvivirga sedimenti</name>
    <dbReference type="NCBI Taxonomy" id="2879465"/>
    <lineage>
        <taxon>Bacteria</taxon>
        <taxon>Pseudomonadati</taxon>
        <taxon>Bacteroidota</taxon>
        <taxon>Cytophagia</taxon>
        <taxon>Cytophagales</taxon>
        <taxon>Fulvivirgaceae</taxon>
        <taxon>Fulvivirga</taxon>
    </lineage>
</organism>